<dbReference type="GO" id="GO:0009003">
    <property type="term" value="F:signal peptidase activity"/>
    <property type="evidence" value="ECO:0007669"/>
    <property type="project" value="UniProtKB-EC"/>
</dbReference>
<dbReference type="InterPro" id="IPR001733">
    <property type="entry name" value="Peptidase_S26B"/>
</dbReference>
<dbReference type="GO" id="GO:0016020">
    <property type="term" value="C:membrane"/>
    <property type="evidence" value="ECO:0007669"/>
    <property type="project" value="UniProtKB-SubCell"/>
</dbReference>
<dbReference type="CDD" id="cd06530">
    <property type="entry name" value="S26_SPase_I"/>
    <property type="match status" value="1"/>
</dbReference>
<name>A0A1G7RBS9_9ACTN</name>
<evidence type="ECO:0000313" key="7">
    <source>
        <dbReference type="EMBL" id="SDG08202.1"/>
    </source>
</evidence>
<gene>
    <name evidence="7" type="ORF">SAMN05660324_1841</name>
</gene>
<reference evidence="8" key="1">
    <citation type="submission" date="2016-10" db="EMBL/GenBank/DDBJ databases">
        <authorList>
            <person name="Varghese N."/>
            <person name="Submissions S."/>
        </authorList>
    </citation>
    <scope>NUCLEOTIDE SEQUENCE [LARGE SCALE GENOMIC DNA]</scope>
    <source>
        <strain evidence="8">DSM 44526</strain>
    </source>
</reference>
<evidence type="ECO:0000256" key="4">
    <source>
        <dbReference type="ARBA" id="ARBA00023136"/>
    </source>
</evidence>
<dbReference type="OrthoDB" id="4315104at2"/>
<evidence type="ECO:0000313" key="8">
    <source>
        <dbReference type="Proteomes" id="UP000198863"/>
    </source>
</evidence>
<feature type="transmembrane region" description="Helical" evidence="6">
    <location>
        <begin position="126"/>
        <end position="150"/>
    </location>
</feature>
<evidence type="ECO:0000256" key="6">
    <source>
        <dbReference type="SAM" id="Phobius"/>
    </source>
</evidence>
<dbReference type="EC" id="3.4.21.89" evidence="5"/>
<dbReference type="AlphaFoldDB" id="A0A1G7RBS9"/>
<dbReference type="InterPro" id="IPR036286">
    <property type="entry name" value="LexA/Signal_pep-like_sf"/>
</dbReference>
<comment type="subcellular location">
    <subcellularLocation>
        <location evidence="1">Membrane</location>
    </subcellularLocation>
</comment>
<keyword evidence="3 6" id="KW-1133">Transmembrane helix</keyword>
<proteinExistence type="predicted"/>
<dbReference type="InterPro" id="IPR019533">
    <property type="entry name" value="Peptidase_S26"/>
</dbReference>
<dbReference type="GO" id="GO:0006465">
    <property type="term" value="P:signal peptide processing"/>
    <property type="evidence" value="ECO:0007669"/>
    <property type="project" value="UniProtKB-UniRule"/>
</dbReference>
<keyword evidence="2 6" id="KW-0812">Transmembrane</keyword>
<keyword evidence="8" id="KW-1185">Reference proteome</keyword>
<sequence length="173" mass="17257">MTLRRTAVTAVQLALVGAVVVAHLLGVRLVPVLTGSMTPYAPAGSLVLTVPVAGSDIRTGDVVAFRPPAPFEVTGGRPVLHRAADVADTPDGPAMTTRGDANPAADPWRVSLTGGSFGRTVLVVPLLGRVLAGGPVAALSLLAGAAALLAGAGSLRRTRREAATCPDCAAVAA</sequence>
<dbReference type="EMBL" id="FNCF01000002">
    <property type="protein sequence ID" value="SDG08202.1"/>
    <property type="molecule type" value="Genomic_DNA"/>
</dbReference>
<organism evidence="7 8">
    <name type="scientific">Klenkia brasiliensis</name>
    <dbReference type="NCBI Taxonomy" id="333142"/>
    <lineage>
        <taxon>Bacteria</taxon>
        <taxon>Bacillati</taxon>
        <taxon>Actinomycetota</taxon>
        <taxon>Actinomycetes</taxon>
        <taxon>Geodermatophilales</taxon>
        <taxon>Geodermatophilaceae</taxon>
        <taxon>Klenkia</taxon>
    </lineage>
</organism>
<evidence type="ECO:0000256" key="2">
    <source>
        <dbReference type="ARBA" id="ARBA00022692"/>
    </source>
</evidence>
<dbReference type="Proteomes" id="UP000198863">
    <property type="component" value="Unassembled WGS sequence"/>
</dbReference>
<evidence type="ECO:0000256" key="3">
    <source>
        <dbReference type="ARBA" id="ARBA00022989"/>
    </source>
</evidence>
<evidence type="ECO:0000256" key="5">
    <source>
        <dbReference type="NCBIfam" id="TIGR02228"/>
    </source>
</evidence>
<dbReference type="GO" id="GO:0004252">
    <property type="term" value="F:serine-type endopeptidase activity"/>
    <property type="evidence" value="ECO:0007669"/>
    <property type="project" value="UniProtKB-UniRule"/>
</dbReference>
<accession>A0A1G7RBS9</accession>
<keyword evidence="4 6" id="KW-0472">Membrane</keyword>
<dbReference type="SUPFAM" id="SSF51306">
    <property type="entry name" value="LexA/Signal peptidase"/>
    <property type="match status" value="1"/>
</dbReference>
<dbReference type="RefSeq" id="WP_091061559.1">
    <property type="nucleotide sequence ID" value="NZ_FNCF01000002.1"/>
</dbReference>
<evidence type="ECO:0000256" key="1">
    <source>
        <dbReference type="ARBA" id="ARBA00004370"/>
    </source>
</evidence>
<dbReference type="NCBIfam" id="TIGR02228">
    <property type="entry name" value="sigpep_I_arch"/>
    <property type="match status" value="1"/>
</dbReference>
<protein>
    <recommendedName>
        <fullName evidence="5">Signal peptidase I</fullName>
        <ecNumber evidence="5">3.4.21.89</ecNumber>
    </recommendedName>
</protein>